<feature type="domain" description="PDZ" evidence="2">
    <location>
        <begin position="305"/>
        <end position="361"/>
    </location>
</feature>
<keyword evidence="1" id="KW-1133">Transmembrane helix</keyword>
<evidence type="ECO:0000313" key="4">
    <source>
        <dbReference type="Proteomes" id="UP001597451"/>
    </source>
</evidence>
<evidence type="ECO:0000259" key="2">
    <source>
        <dbReference type="PROSITE" id="PS50106"/>
    </source>
</evidence>
<accession>A0ABW5Q0P7</accession>
<feature type="transmembrane region" description="Helical" evidence="1">
    <location>
        <begin position="140"/>
        <end position="158"/>
    </location>
</feature>
<dbReference type="EMBL" id="JBHUMX010000035">
    <property type="protein sequence ID" value="MFD2629151.1"/>
    <property type="molecule type" value="Genomic_DNA"/>
</dbReference>
<keyword evidence="4" id="KW-1185">Reference proteome</keyword>
<feature type="transmembrane region" description="Helical" evidence="1">
    <location>
        <begin position="269"/>
        <end position="286"/>
    </location>
</feature>
<dbReference type="PROSITE" id="PS50106">
    <property type="entry name" value="PDZ"/>
    <property type="match status" value="1"/>
</dbReference>
<comment type="caution">
    <text evidence="3">The sequence shown here is derived from an EMBL/GenBank/DDBJ whole genome shotgun (WGS) entry which is preliminary data.</text>
</comment>
<dbReference type="InterPro" id="IPR001478">
    <property type="entry name" value="PDZ"/>
</dbReference>
<feature type="transmembrane region" description="Helical" evidence="1">
    <location>
        <begin position="187"/>
        <end position="205"/>
    </location>
</feature>
<dbReference type="InterPro" id="IPR041489">
    <property type="entry name" value="PDZ_6"/>
</dbReference>
<feature type="transmembrane region" description="Helical" evidence="1">
    <location>
        <begin position="101"/>
        <end position="120"/>
    </location>
</feature>
<protein>
    <submittedName>
        <fullName evidence="3">PDZ domain-containing protein</fullName>
    </submittedName>
</protein>
<proteinExistence type="predicted"/>
<evidence type="ECO:0000313" key="3">
    <source>
        <dbReference type="EMBL" id="MFD2629151.1"/>
    </source>
</evidence>
<dbReference type="RefSeq" id="WP_379561911.1">
    <property type="nucleotide sequence ID" value="NZ_JBHUMX010000035.1"/>
</dbReference>
<sequence length="393" mass="44306">MIEAWLVELAKGLAKLFLNPLLYWSVLLVILAGYKRVKRERQNFGTKVFDVFTEWKSTWLFSLLTGIVLSIVIIGTGFVVSFSSLLLLSVVVILFSLSGRFLFLSPVYTVGVSFLLLLFLPTILENQQWVREDLFDPINLTVFPVILGILLIAEGILLKRTNLRETYPGLSLSNRGIWVGEHRLKKLAIIPFFFLLPTGSITPFAEYWPYVSFGEQTYSLILFPFLLGIDYKVRGRYPKEAADKIAIPLILMGVGATAIAVGGLFFAPLSLAAVLLTILGKEYINYRHRNSERLRRCYFHPMNKGLKVLGVIPGTPADRLGIEVGENIMKVNGQMVNSIDSFYESLQASGAYFKLDIEDLHGELRFVQGALYQGDHHELGLLFSDTPYRRKEA</sequence>
<gene>
    <name evidence="3" type="ORF">ACFSUN_10220</name>
</gene>
<reference evidence="4" key="1">
    <citation type="journal article" date="2019" name="Int. J. Syst. Evol. Microbiol.">
        <title>The Global Catalogue of Microorganisms (GCM) 10K type strain sequencing project: providing services to taxonomists for standard genome sequencing and annotation.</title>
        <authorList>
            <consortium name="The Broad Institute Genomics Platform"/>
            <consortium name="The Broad Institute Genome Sequencing Center for Infectious Disease"/>
            <person name="Wu L."/>
            <person name="Ma J."/>
        </authorList>
    </citation>
    <scope>NUCLEOTIDE SEQUENCE [LARGE SCALE GENOMIC DNA]</scope>
    <source>
        <strain evidence="4">TISTR 1858</strain>
    </source>
</reference>
<dbReference type="Gene3D" id="2.30.42.10">
    <property type="match status" value="1"/>
</dbReference>
<dbReference type="InterPro" id="IPR036034">
    <property type="entry name" value="PDZ_sf"/>
</dbReference>
<feature type="transmembrane region" description="Helical" evidence="1">
    <location>
        <begin position="61"/>
        <end position="94"/>
    </location>
</feature>
<name>A0ABW5Q0P7_9BACI</name>
<dbReference type="SUPFAM" id="SSF50156">
    <property type="entry name" value="PDZ domain-like"/>
    <property type="match status" value="1"/>
</dbReference>
<evidence type="ECO:0000256" key="1">
    <source>
        <dbReference type="SAM" id="Phobius"/>
    </source>
</evidence>
<feature type="transmembrane region" description="Helical" evidence="1">
    <location>
        <begin position="12"/>
        <end position="34"/>
    </location>
</feature>
<dbReference type="Pfam" id="PF17820">
    <property type="entry name" value="PDZ_6"/>
    <property type="match status" value="1"/>
</dbReference>
<keyword evidence="1" id="KW-0812">Transmembrane</keyword>
<keyword evidence="1" id="KW-0472">Membrane</keyword>
<dbReference type="Proteomes" id="UP001597451">
    <property type="component" value="Unassembled WGS sequence"/>
</dbReference>
<organism evidence="3 4">
    <name type="scientific">Oceanobacillus kapialis</name>
    <dbReference type="NCBI Taxonomy" id="481353"/>
    <lineage>
        <taxon>Bacteria</taxon>
        <taxon>Bacillati</taxon>
        <taxon>Bacillota</taxon>
        <taxon>Bacilli</taxon>
        <taxon>Bacillales</taxon>
        <taxon>Bacillaceae</taxon>
        <taxon>Oceanobacillus</taxon>
    </lineage>
</organism>